<proteinExistence type="predicted"/>
<dbReference type="InterPro" id="IPR010982">
    <property type="entry name" value="Lambda_DNA-bd_dom_sf"/>
</dbReference>
<dbReference type="RefSeq" id="WP_233054932.1">
    <property type="nucleotide sequence ID" value="NZ_JAIMJA010000035.1"/>
</dbReference>
<protein>
    <recommendedName>
        <fullName evidence="3">XRE family transcriptional regulator</fullName>
    </recommendedName>
</protein>
<sequence>MMTADEFKQWCDKYGLSKDQAAIVLGISRANAFKYANGSQPVSVLVSNQCELFDLLSKTKSLTVIQKRLAIVSQ</sequence>
<gene>
    <name evidence="1" type="ORF">K6Y31_20645</name>
</gene>
<organism evidence="1 2">
    <name type="scientific">Motilimonas cestriensis</name>
    <dbReference type="NCBI Taxonomy" id="2742685"/>
    <lineage>
        <taxon>Bacteria</taxon>
        <taxon>Pseudomonadati</taxon>
        <taxon>Pseudomonadota</taxon>
        <taxon>Gammaproteobacteria</taxon>
        <taxon>Alteromonadales</taxon>
        <taxon>Alteromonadales genera incertae sedis</taxon>
        <taxon>Motilimonas</taxon>
    </lineage>
</organism>
<keyword evidence="2" id="KW-1185">Reference proteome</keyword>
<comment type="caution">
    <text evidence="1">The sequence shown here is derived from an EMBL/GenBank/DDBJ whole genome shotgun (WGS) entry which is preliminary data.</text>
</comment>
<accession>A0ABS8WHF3</accession>
<dbReference type="SUPFAM" id="SSF47413">
    <property type="entry name" value="lambda repressor-like DNA-binding domains"/>
    <property type="match status" value="1"/>
</dbReference>
<evidence type="ECO:0000313" key="1">
    <source>
        <dbReference type="EMBL" id="MCE2597186.1"/>
    </source>
</evidence>
<dbReference type="Gene3D" id="1.10.260.40">
    <property type="entry name" value="lambda repressor-like DNA-binding domains"/>
    <property type="match status" value="1"/>
</dbReference>
<dbReference type="EMBL" id="JAIMJA010000035">
    <property type="protein sequence ID" value="MCE2597186.1"/>
    <property type="molecule type" value="Genomic_DNA"/>
</dbReference>
<evidence type="ECO:0000313" key="2">
    <source>
        <dbReference type="Proteomes" id="UP001201273"/>
    </source>
</evidence>
<reference evidence="1 2" key="1">
    <citation type="journal article" date="2022" name="Environ. Microbiol. Rep.">
        <title>Eco-phylogenetic analyses reveal divergent evolution of vitamin B12 metabolism in the marine bacterial family 'Psychromonadaceae'.</title>
        <authorList>
            <person name="Jin X."/>
            <person name="Yang Y."/>
            <person name="Cao H."/>
            <person name="Gao B."/>
            <person name="Zhao Z."/>
        </authorList>
    </citation>
    <scope>NUCLEOTIDE SEQUENCE [LARGE SCALE GENOMIC DNA]</scope>
    <source>
        <strain evidence="1 2">MKS20</strain>
    </source>
</reference>
<dbReference type="Proteomes" id="UP001201273">
    <property type="component" value="Unassembled WGS sequence"/>
</dbReference>
<name>A0ABS8WHF3_9GAMM</name>
<evidence type="ECO:0008006" key="3">
    <source>
        <dbReference type="Google" id="ProtNLM"/>
    </source>
</evidence>